<evidence type="ECO:0000256" key="3">
    <source>
        <dbReference type="ARBA" id="ARBA00022603"/>
    </source>
</evidence>
<dbReference type="InterPro" id="IPR029026">
    <property type="entry name" value="tRNA_m1G_MTases_N"/>
</dbReference>
<dbReference type="InterPro" id="IPR029028">
    <property type="entry name" value="Alpha/beta_knot_MTases"/>
</dbReference>
<dbReference type="InterPro" id="IPR001537">
    <property type="entry name" value="SpoU_MeTrfase"/>
</dbReference>
<keyword evidence="3" id="KW-0489">Methyltransferase</keyword>
<dbReference type="InterPro" id="IPR051259">
    <property type="entry name" value="rRNA_Methyltransferase"/>
</dbReference>
<dbReference type="GO" id="GO:0032259">
    <property type="term" value="P:methylation"/>
    <property type="evidence" value="ECO:0007669"/>
    <property type="project" value="UniProtKB-KW"/>
</dbReference>
<reference evidence="7" key="2">
    <citation type="submission" date="2025-09" db="UniProtKB">
        <authorList>
            <consortium name="Ensembl"/>
        </authorList>
    </citation>
    <scope>IDENTIFICATION</scope>
</reference>
<keyword evidence="2" id="KW-0698">rRNA processing</keyword>
<dbReference type="SUPFAM" id="SSF55315">
    <property type="entry name" value="L30e-like"/>
    <property type="match status" value="1"/>
</dbReference>
<dbReference type="Proteomes" id="UP000261620">
    <property type="component" value="Unplaced"/>
</dbReference>
<keyword evidence="4" id="KW-0808">Transferase</keyword>
<dbReference type="CDD" id="cd18106">
    <property type="entry name" value="SpoU-like_RNMTL1"/>
    <property type="match status" value="1"/>
</dbReference>
<sequence>MAAYMRSMICLVAIERHILANRGRYIIVEPKRYVRGLRRNPVRVLFPEDGTDKTPKATAQTRPAGQHVRMEKDVRDAATESEAVKARSTLQSAVKDGHIGGSKNHIDGLRFERAFLGDKRLGRVVSVARSRTFREHQGKILLEGRRLICDALDAGATPQMMFFSSADRLRELPLDKLKRATLIKVKFEDIKIWSDLVAPQGVIAIFSRPDPSRMDFANRGHSVPLSLICDNIRDPGNLGTILRCAAAAGCHNVLLTKGCVDAWEPKVLRAAMGAHFRLPIIPSLSWDDIESHLPKAVTVHVADTSYGHEITRETEDSQVNASHKTSKAGDYGWVSTRPNRRNMRHEDSDSDSDSDSDCEFEGLDLPRVDMRLYHDTWAQSPSAVVVGGETQGLSLEAVQLAEKTAGHRLYIPIVPDVDSLNSAMATSILLFEGRKQLLKVMQTSGRKWKQQFS</sequence>
<dbReference type="Pfam" id="PF22435">
    <property type="entry name" value="MRM3-like_sub_bind"/>
    <property type="match status" value="1"/>
</dbReference>
<feature type="region of interest" description="Disordered" evidence="5">
    <location>
        <begin position="313"/>
        <end position="360"/>
    </location>
</feature>
<dbReference type="GO" id="GO:0006364">
    <property type="term" value="P:rRNA processing"/>
    <property type="evidence" value="ECO:0007669"/>
    <property type="project" value="UniProtKB-KW"/>
</dbReference>
<dbReference type="InterPro" id="IPR013123">
    <property type="entry name" value="SpoU_subst-bd"/>
</dbReference>
<dbReference type="PANTHER" id="PTHR43191">
    <property type="entry name" value="RRNA METHYLTRANSFERASE 3"/>
    <property type="match status" value="1"/>
</dbReference>
<evidence type="ECO:0000313" key="7">
    <source>
        <dbReference type="Ensembl" id="ENSMMOP00000018934.1"/>
    </source>
</evidence>
<evidence type="ECO:0000256" key="2">
    <source>
        <dbReference type="ARBA" id="ARBA00022552"/>
    </source>
</evidence>
<dbReference type="GO" id="GO:0005737">
    <property type="term" value="C:cytoplasm"/>
    <property type="evidence" value="ECO:0007669"/>
    <property type="project" value="UniProtKB-ARBA"/>
</dbReference>
<evidence type="ECO:0000256" key="5">
    <source>
        <dbReference type="SAM" id="MobiDB-lite"/>
    </source>
</evidence>
<proteinExistence type="inferred from homology"/>
<evidence type="ECO:0000256" key="1">
    <source>
        <dbReference type="ARBA" id="ARBA00007228"/>
    </source>
</evidence>
<dbReference type="Gene3D" id="3.40.1280.10">
    <property type="match status" value="1"/>
</dbReference>
<dbReference type="PANTHER" id="PTHR43191:SF2">
    <property type="entry name" value="RRNA METHYLTRANSFERASE 3, MITOCHONDRIAL"/>
    <property type="match status" value="1"/>
</dbReference>
<feature type="domain" description="RNA 2-O ribose methyltransferase substrate binding" evidence="6">
    <location>
        <begin position="141"/>
        <end position="212"/>
    </location>
</feature>
<reference evidence="7" key="1">
    <citation type="submission" date="2025-08" db="UniProtKB">
        <authorList>
            <consortium name="Ensembl"/>
        </authorList>
    </citation>
    <scope>IDENTIFICATION</scope>
</reference>
<dbReference type="InterPro" id="IPR029064">
    <property type="entry name" value="Ribosomal_eL30-like_sf"/>
</dbReference>
<protein>
    <recommendedName>
        <fullName evidence="6">RNA 2-O ribose methyltransferase substrate binding domain-containing protein</fullName>
    </recommendedName>
</protein>
<dbReference type="OMA" id="FLKFHKY"/>
<keyword evidence="8" id="KW-1185">Reference proteome</keyword>
<feature type="compositionally biased region" description="Acidic residues" evidence="5">
    <location>
        <begin position="348"/>
        <end position="360"/>
    </location>
</feature>
<dbReference type="SMART" id="SM00967">
    <property type="entry name" value="SpoU_sub_bind"/>
    <property type="match status" value="1"/>
</dbReference>
<dbReference type="InterPro" id="IPR053888">
    <property type="entry name" value="MRM3-like_sub_bind"/>
</dbReference>
<dbReference type="SUPFAM" id="SSF75217">
    <property type="entry name" value="alpha/beta knot"/>
    <property type="match status" value="1"/>
</dbReference>
<feature type="region of interest" description="Disordered" evidence="5">
    <location>
        <begin position="45"/>
        <end position="68"/>
    </location>
</feature>
<organism evidence="7 8">
    <name type="scientific">Mola mola</name>
    <name type="common">Ocean sunfish</name>
    <name type="synonym">Tetraodon mola</name>
    <dbReference type="NCBI Taxonomy" id="94237"/>
    <lineage>
        <taxon>Eukaryota</taxon>
        <taxon>Metazoa</taxon>
        <taxon>Chordata</taxon>
        <taxon>Craniata</taxon>
        <taxon>Vertebrata</taxon>
        <taxon>Euteleostomi</taxon>
        <taxon>Actinopterygii</taxon>
        <taxon>Neopterygii</taxon>
        <taxon>Teleostei</taxon>
        <taxon>Neoteleostei</taxon>
        <taxon>Acanthomorphata</taxon>
        <taxon>Eupercaria</taxon>
        <taxon>Tetraodontiformes</taxon>
        <taxon>Molidae</taxon>
        <taxon>Mola</taxon>
    </lineage>
</organism>
<comment type="similarity">
    <text evidence="1">Belongs to the class IV-like SAM-binding methyltransferase superfamily. RNA methyltransferase TrmH family.</text>
</comment>
<dbReference type="Pfam" id="PF00588">
    <property type="entry name" value="SpoU_methylase"/>
    <property type="match status" value="2"/>
</dbReference>
<dbReference type="Ensembl" id="ENSMMOT00000019243.1">
    <property type="protein sequence ID" value="ENSMMOP00000018934.1"/>
    <property type="gene ID" value="ENSMMOG00000014326.1"/>
</dbReference>
<dbReference type="AlphaFoldDB" id="A0A3Q3X9M3"/>
<evidence type="ECO:0000259" key="6">
    <source>
        <dbReference type="SMART" id="SM00967"/>
    </source>
</evidence>
<accession>A0A3Q3X9M3</accession>
<dbReference type="GO" id="GO:0008173">
    <property type="term" value="F:RNA methyltransferase activity"/>
    <property type="evidence" value="ECO:0007669"/>
    <property type="project" value="InterPro"/>
</dbReference>
<evidence type="ECO:0000313" key="8">
    <source>
        <dbReference type="Proteomes" id="UP000261620"/>
    </source>
</evidence>
<dbReference type="GO" id="GO:0003723">
    <property type="term" value="F:RNA binding"/>
    <property type="evidence" value="ECO:0007669"/>
    <property type="project" value="InterPro"/>
</dbReference>
<dbReference type="Gene3D" id="3.30.1330.30">
    <property type="match status" value="1"/>
</dbReference>
<name>A0A3Q3X9M3_MOLML</name>
<dbReference type="STRING" id="94237.ENSMMOP00000018934"/>
<evidence type="ECO:0000256" key="4">
    <source>
        <dbReference type="ARBA" id="ARBA00022679"/>
    </source>
</evidence>